<keyword evidence="1" id="KW-0472">Membrane</keyword>
<feature type="transmembrane region" description="Helical" evidence="1">
    <location>
        <begin position="21"/>
        <end position="41"/>
    </location>
</feature>
<name>A0A0E9WDW1_ANGAN</name>
<evidence type="ECO:0000313" key="2">
    <source>
        <dbReference type="EMBL" id="JAH88584.1"/>
    </source>
</evidence>
<accession>A0A0E9WDW1</accession>
<feature type="transmembrane region" description="Helical" evidence="1">
    <location>
        <begin position="47"/>
        <end position="65"/>
    </location>
</feature>
<protein>
    <submittedName>
        <fullName evidence="2">Uncharacterized protein</fullName>
    </submittedName>
</protein>
<keyword evidence="1" id="KW-1133">Transmembrane helix</keyword>
<dbReference type="EMBL" id="GBXM01019993">
    <property type="protein sequence ID" value="JAH88584.1"/>
    <property type="molecule type" value="Transcribed_RNA"/>
</dbReference>
<reference evidence="2" key="1">
    <citation type="submission" date="2014-11" db="EMBL/GenBank/DDBJ databases">
        <authorList>
            <person name="Amaro Gonzalez C."/>
        </authorList>
    </citation>
    <scope>NUCLEOTIDE SEQUENCE</scope>
</reference>
<evidence type="ECO:0000256" key="1">
    <source>
        <dbReference type="SAM" id="Phobius"/>
    </source>
</evidence>
<sequence>MFIQFFPPWLSLKFTRIAVKNILLNTLYTCIHVYFYSWFVTTSGSRAKHIDMTRGALIFFALILFKTL</sequence>
<organism evidence="2">
    <name type="scientific">Anguilla anguilla</name>
    <name type="common">European freshwater eel</name>
    <name type="synonym">Muraena anguilla</name>
    <dbReference type="NCBI Taxonomy" id="7936"/>
    <lineage>
        <taxon>Eukaryota</taxon>
        <taxon>Metazoa</taxon>
        <taxon>Chordata</taxon>
        <taxon>Craniata</taxon>
        <taxon>Vertebrata</taxon>
        <taxon>Euteleostomi</taxon>
        <taxon>Actinopterygii</taxon>
        <taxon>Neopterygii</taxon>
        <taxon>Teleostei</taxon>
        <taxon>Anguilliformes</taxon>
        <taxon>Anguillidae</taxon>
        <taxon>Anguilla</taxon>
    </lineage>
</organism>
<proteinExistence type="predicted"/>
<dbReference type="AlphaFoldDB" id="A0A0E9WDW1"/>
<keyword evidence="1" id="KW-0812">Transmembrane</keyword>
<reference evidence="2" key="2">
    <citation type="journal article" date="2015" name="Fish Shellfish Immunol.">
        <title>Early steps in the European eel (Anguilla anguilla)-Vibrio vulnificus interaction in the gills: Role of the RtxA13 toxin.</title>
        <authorList>
            <person name="Callol A."/>
            <person name="Pajuelo D."/>
            <person name="Ebbesson L."/>
            <person name="Teles M."/>
            <person name="MacKenzie S."/>
            <person name="Amaro C."/>
        </authorList>
    </citation>
    <scope>NUCLEOTIDE SEQUENCE</scope>
</reference>